<accession>A0ABR1GWK2</accession>
<name>A0ABR1GWK2_9HYPO</name>
<gene>
    <name evidence="1" type="ORF">QQX98_007960</name>
</gene>
<comment type="caution">
    <text evidence="1">The sequence shown here is derived from an EMBL/GenBank/DDBJ whole genome shotgun (WGS) entry which is preliminary data.</text>
</comment>
<dbReference type="EMBL" id="JAZAVJ010000137">
    <property type="protein sequence ID" value="KAK7413181.1"/>
    <property type="molecule type" value="Genomic_DNA"/>
</dbReference>
<evidence type="ECO:0000313" key="2">
    <source>
        <dbReference type="Proteomes" id="UP001498476"/>
    </source>
</evidence>
<reference evidence="1 2" key="1">
    <citation type="journal article" date="2025" name="Microbiol. Resour. Announc.">
        <title>Draft genome sequences for Neonectria magnoliae and Neonectria punicea, canker pathogens of Liriodendron tulipifera and Acer saccharum in West Virginia.</title>
        <authorList>
            <person name="Petronek H.M."/>
            <person name="Kasson M.T."/>
            <person name="Metheny A.M."/>
            <person name="Stauder C.M."/>
            <person name="Lovett B."/>
            <person name="Lynch S.C."/>
            <person name="Garnas J.R."/>
            <person name="Kasson L.R."/>
            <person name="Stajich J.E."/>
        </authorList>
    </citation>
    <scope>NUCLEOTIDE SEQUENCE [LARGE SCALE GENOMIC DNA]</scope>
    <source>
        <strain evidence="1 2">NRRL 64653</strain>
    </source>
</reference>
<organism evidence="1 2">
    <name type="scientific">Neonectria punicea</name>
    <dbReference type="NCBI Taxonomy" id="979145"/>
    <lineage>
        <taxon>Eukaryota</taxon>
        <taxon>Fungi</taxon>
        <taxon>Dikarya</taxon>
        <taxon>Ascomycota</taxon>
        <taxon>Pezizomycotina</taxon>
        <taxon>Sordariomycetes</taxon>
        <taxon>Hypocreomycetidae</taxon>
        <taxon>Hypocreales</taxon>
        <taxon>Nectriaceae</taxon>
        <taxon>Neonectria</taxon>
    </lineage>
</organism>
<proteinExistence type="predicted"/>
<dbReference type="Proteomes" id="UP001498476">
    <property type="component" value="Unassembled WGS sequence"/>
</dbReference>
<protein>
    <submittedName>
        <fullName evidence="1">Uncharacterized protein</fullName>
    </submittedName>
</protein>
<evidence type="ECO:0000313" key="1">
    <source>
        <dbReference type="EMBL" id="KAK7413181.1"/>
    </source>
</evidence>
<sequence>MSPENADEMEKQQIFACRGGQLILPEKLSFFSTPAGWPNRAQELMRDAMGRSSML</sequence>
<keyword evidence="2" id="KW-1185">Reference proteome</keyword>